<dbReference type="SMART" id="SM00579">
    <property type="entry name" value="FBD"/>
    <property type="match status" value="1"/>
</dbReference>
<reference evidence="2 3" key="1">
    <citation type="submission" date="2018-06" db="EMBL/GenBank/DDBJ databases">
        <title>The Genome of Cuscuta australis (Dodder) Provides Insight into the Evolution of Plant Parasitism.</title>
        <authorList>
            <person name="Liu H."/>
        </authorList>
    </citation>
    <scope>NUCLEOTIDE SEQUENCE [LARGE SCALE GENOMIC DNA]</scope>
    <source>
        <strain evidence="3">cv. Yunnan</strain>
        <tissue evidence="2">Vines</tissue>
    </source>
</reference>
<evidence type="ECO:0000259" key="1">
    <source>
        <dbReference type="SMART" id="SM00579"/>
    </source>
</evidence>
<dbReference type="Proteomes" id="UP000249390">
    <property type="component" value="Unassembled WGS sequence"/>
</dbReference>
<gene>
    <name evidence="2" type="ORF">DM860_000245</name>
</gene>
<dbReference type="EMBL" id="NQVE01000215">
    <property type="protein sequence ID" value="RAL37551.1"/>
    <property type="molecule type" value="Genomic_DNA"/>
</dbReference>
<accession>A0A328CZ03</accession>
<organism evidence="2 3">
    <name type="scientific">Cuscuta australis</name>
    <dbReference type="NCBI Taxonomy" id="267555"/>
    <lineage>
        <taxon>Eukaryota</taxon>
        <taxon>Viridiplantae</taxon>
        <taxon>Streptophyta</taxon>
        <taxon>Embryophyta</taxon>
        <taxon>Tracheophyta</taxon>
        <taxon>Spermatophyta</taxon>
        <taxon>Magnoliopsida</taxon>
        <taxon>eudicotyledons</taxon>
        <taxon>Gunneridae</taxon>
        <taxon>Pentapetalae</taxon>
        <taxon>asterids</taxon>
        <taxon>lamiids</taxon>
        <taxon>Solanales</taxon>
        <taxon>Convolvulaceae</taxon>
        <taxon>Cuscuteae</taxon>
        <taxon>Cuscuta</taxon>
        <taxon>Cuscuta subgen. Grammica</taxon>
        <taxon>Cuscuta sect. Cleistogrammica</taxon>
    </lineage>
</organism>
<dbReference type="Pfam" id="PF08387">
    <property type="entry name" value="FBD"/>
    <property type="match status" value="1"/>
</dbReference>
<dbReference type="InterPro" id="IPR006566">
    <property type="entry name" value="FBD"/>
</dbReference>
<evidence type="ECO:0000313" key="2">
    <source>
        <dbReference type="EMBL" id="RAL37551.1"/>
    </source>
</evidence>
<proteinExistence type="predicted"/>
<evidence type="ECO:0000313" key="3">
    <source>
        <dbReference type="Proteomes" id="UP000249390"/>
    </source>
</evidence>
<dbReference type="AlphaFoldDB" id="A0A328CZ03"/>
<comment type="caution">
    <text evidence="2">The sequence shown here is derived from an EMBL/GenBank/DDBJ whole genome shotgun (WGS) entry which is preliminary data.</text>
</comment>
<name>A0A328CZ03_9ASTE</name>
<sequence>MNLQVLYLYEFSFSEEGALTTFIQLLKKCPTLRLLKFLSRDKTRFAYAREASPRMLEDSSGRLNGQDLCKLQTVEIGPFRGSRQEMFFVKAIISNSPALEKLVIMEANDIGALAAFKFPRELLCVPRASTKAKIVFKDTKPTVTSLVR</sequence>
<feature type="domain" description="FBD" evidence="1">
    <location>
        <begin position="68"/>
        <end position="137"/>
    </location>
</feature>
<keyword evidence="3" id="KW-1185">Reference proteome</keyword>
<protein>
    <recommendedName>
        <fullName evidence="1">FBD domain-containing protein</fullName>
    </recommendedName>
</protein>